<comment type="caution">
    <text evidence="1">The sequence shown here is derived from an EMBL/GenBank/DDBJ whole genome shotgun (WGS) entry which is preliminary data.</text>
</comment>
<dbReference type="EMBL" id="CM039437">
    <property type="protein sequence ID" value="KAI4308498.1"/>
    <property type="molecule type" value="Genomic_DNA"/>
</dbReference>
<organism evidence="1 2">
    <name type="scientific">Bauhinia variegata</name>
    <name type="common">Purple orchid tree</name>
    <name type="synonym">Phanera variegata</name>
    <dbReference type="NCBI Taxonomy" id="167791"/>
    <lineage>
        <taxon>Eukaryota</taxon>
        <taxon>Viridiplantae</taxon>
        <taxon>Streptophyta</taxon>
        <taxon>Embryophyta</taxon>
        <taxon>Tracheophyta</taxon>
        <taxon>Spermatophyta</taxon>
        <taxon>Magnoliopsida</taxon>
        <taxon>eudicotyledons</taxon>
        <taxon>Gunneridae</taxon>
        <taxon>Pentapetalae</taxon>
        <taxon>rosids</taxon>
        <taxon>fabids</taxon>
        <taxon>Fabales</taxon>
        <taxon>Fabaceae</taxon>
        <taxon>Cercidoideae</taxon>
        <taxon>Cercideae</taxon>
        <taxon>Bauhiniinae</taxon>
        <taxon>Bauhinia</taxon>
    </lineage>
</organism>
<sequence>MFQARNFTACDDHNGADIARQWRKLYIVISITLRIPTSAKSQCPPFPPSPLTSVDYTPLPSTPPSRSSSAKSYCAIDVDSDHLEENGVAGQECFKNRIAQIVKEKDLKSLRELGGVAGVCSRLGPPLPSEVSINWILMIVCKKK</sequence>
<proteinExistence type="predicted"/>
<reference evidence="1 2" key="1">
    <citation type="journal article" date="2022" name="DNA Res.">
        <title>Chromosomal-level genome assembly of the orchid tree Bauhinia variegata (Leguminosae; Cercidoideae) supports the allotetraploid origin hypothesis of Bauhinia.</title>
        <authorList>
            <person name="Zhong Y."/>
            <person name="Chen Y."/>
            <person name="Zheng D."/>
            <person name="Pang J."/>
            <person name="Liu Y."/>
            <person name="Luo S."/>
            <person name="Meng S."/>
            <person name="Qian L."/>
            <person name="Wei D."/>
            <person name="Dai S."/>
            <person name="Zhou R."/>
        </authorList>
    </citation>
    <scope>NUCLEOTIDE SEQUENCE [LARGE SCALE GENOMIC DNA]</scope>
    <source>
        <strain evidence="1">BV-YZ2020</strain>
    </source>
</reference>
<accession>A0ACB9LGA2</accession>
<keyword evidence="2" id="KW-1185">Reference proteome</keyword>
<evidence type="ECO:0000313" key="1">
    <source>
        <dbReference type="EMBL" id="KAI4308498.1"/>
    </source>
</evidence>
<gene>
    <name evidence="1" type="ORF">L6164_031567</name>
</gene>
<name>A0ACB9LGA2_BAUVA</name>
<evidence type="ECO:0000313" key="2">
    <source>
        <dbReference type="Proteomes" id="UP000828941"/>
    </source>
</evidence>
<protein>
    <submittedName>
        <fullName evidence="1">Uncharacterized protein</fullName>
    </submittedName>
</protein>
<dbReference type="Proteomes" id="UP000828941">
    <property type="component" value="Chromosome 12"/>
</dbReference>